<keyword evidence="4 5" id="KW-0472">Membrane</keyword>
<dbReference type="EMBL" id="REFZ01000002">
    <property type="protein sequence ID" value="RQH02673.1"/>
    <property type="molecule type" value="Genomic_DNA"/>
</dbReference>
<comment type="caution">
    <text evidence="7">The sequence shown here is derived from an EMBL/GenBank/DDBJ whole genome shotgun (WGS) entry which is preliminary data.</text>
</comment>
<evidence type="ECO:0000256" key="4">
    <source>
        <dbReference type="ARBA" id="ARBA00023136"/>
    </source>
</evidence>
<evidence type="ECO:0000256" key="1">
    <source>
        <dbReference type="ARBA" id="ARBA00004141"/>
    </source>
</evidence>
<feature type="transmembrane region" description="Helical" evidence="5">
    <location>
        <begin position="130"/>
        <end position="151"/>
    </location>
</feature>
<accession>A0A3N6NRJ3</accession>
<comment type="subcellular location">
    <subcellularLocation>
        <location evidence="1">Membrane</location>
        <topology evidence="1">Multi-pass membrane protein</topology>
    </subcellularLocation>
</comment>
<keyword evidence="8" id="KW-1185">Reference proteome</keyword>
<feature type="transmembrane region" description="Helical" evidence="5">
    <location>
        <begin position="206"/>
        <end position="230"/>
    </location>
</feature>
<dbReference type="Pfam" id="PF01699">
    <property type="entry name" value="Na_Ca_ex"/>
    <property type="match status" value="2"/>
</dbReference>
<dbReference type="GO" id="GO:0005886">
    <property type="term" value="C:plasma membrane"/>
    <property type="evidence" value="ECO:0007669"/>
    <property type="project" value="TreeGrafter"/>
</dbReference>
<keyword evidence="2 5" id="KW-0812">Transmembrane</keyword>
<dbReference type="InterPro" id="IPR004837">
    <property type="entry name" value="NaCa_Exmemb"/>
</dbReference>
<feature type="domain" description="Sodium/calcium exchanger membrane region" evidence="6">
    <location>
        <begin position="173"/>
        <end position="312"/>
    </location>
</feature>
<feature type="transmembrane region" description="Helical" evidence="5">
    <location>
        <begin position="172"/>
        <end position="191"/>
    </location>
</feature>
<reference evidence="7 8" key="1">
    <citation type="submission" date="2018-10" db="EMBL/GenBank/DDBJ databases">
        <title>Natrarchaeobius chitinivorans gen. nov., sp. nov., and Natrarchaeobius haloalkaliphilus sp. nov., alkaliphilic, chitin-utilizing haloarchaea from hypersaline alkaline lakes.</title>
        <authorList>
            <person name="Sorokin D.Y."/>
            <person name="Elcheninov A.G."/>
            <person name="Kostrikina N.A."/>
            <person name="Bale N.J."/>
            <person name="Sinninghe Damste J.S."/>
            <person name="Khijniak T.V."/>
            <person name="Kublanov I.V."/>
            <person name="Toshchakov S.V."/>
        </authorList>
    </citation>
    <scope>NUCLEOTIDE SEQUENCE [LARGE SCALE GENOMIC DNA]</scope>
    <source>
        <strain evidence="7 8">AArcht7</strain>
    </source>
</reference>
<evidence type="ECO:0000313" key="8">
    <source>
        <dbReference type="Proteomes" id="UP000281431"/>
    </source>
</evidence>
<organism evidence="7 8">
    <name type="scientific">Natrarchaeobius chitinivorans</name>
    <dbReference type="NCBI Taxonomy" id="1679083"/>
    <lineage>
        <taxon>Archaea</taxon>
        <taxon>Methanobacteriati</taxon>
        <taxon>Methanobacteriota</taxon>
        <taxon>Stenosarchaea group</taxon>
        <taxon>Halobacteria</taxon>
        <taxon>Halobacteriales</taxon>
        <taxon>Natrialbaceae</taxon>
        <taxon>Natrarchaeobius</taxon>
    </lineage>
</organism>
<dbReference type="Proteomes" id="UP000281431">
    <property type="component" value="Unassembled WGS sequence"/>
</dbReference>
<sequence>MMNGLIWYGVVLLFGLLFLYAGAELLVAGASRLALNFGLRIATVGVTVIAFATTAPELFVVTAGALTVSTDIGLGTIIGSNVANIGLVLGLTAVIRPLSVSETVLRRHVPFMIFAAVLLLLFSLDGRIDRLEGVVFLVVLAGFTVYLLYYIRTDPPMLSENPINRTGSTARNVGLVVAGMVALVIGSRWLIDGGRGLLSTMGFSDLFIGVTVIAIGTCLPELAASVVGAIRGETGFSIGNVIGSNIYNILAVIGITALIIPISVSPETLRFELVALVVFTLVLVGMMLRNGKLSRVDGVVLITGYTAFIYLLFP</sequence>
<feature type="transmembrane region" description="Helical" evidence="5">
    <location>
        <begin position="39"/>
        <end position="66"/>
    </location>
</feature>
<evidence type="ECO:0000256" key="5">
    <source>
        <dbReference type="SAM" id="Phobius"/>
    </source>
</evidence>
<name>A0A3N6NRJ3_NATCH</name>
<feature type="transmembrane region" description="Helical" evidence="5">
    <location>
        <begin position="242"/>
        <end position="263"/>
    </location>
</feature>
<feature type="transmembrane region" description="Helical" evidence="5">
    <location>
        <begin position="107"/>
        <end position="124"/>
    </location>
</feature>
<dbReference type="PANTHER" id="PTHR10846:SF8">
    <property type="entry name" value="INNER MEMBRANE PROTEIN YRBG"/>
    <property type="match status" value="1"/>
</dbReference>
<dbReference type="GO" id="GO:0006874">
    <property type="term" value="P:intracellular calcium ion homeostasis"/>
    <property type="evidence" value="ECO:0007669"/>
    <property type="project" value="TreeGrafter"/>
</dbReference>
<feature type="transmembrane region" description="Helical" evidence="5">
    <location>
        <begin position="295"/>
        <end position="313"/>
    </location>
</feature>
<protein>
    <submittedName>
        <fullName evidence="7">Sodium:calcium antiporter</fullName>
    </submittedName>
</protein>
<dbReference type="GO" id="GO:0008273">
    <property type="term" value="F:calcium, potassium:sodium antiporter activity"/>
    <property type="evidence" value="ECO:0007669"/>
    <property type="project" value="TreeGrafter"/>
</dbReference>
<dbReference type="AlphaFoldDB" id="A0A3N6NRJ3"/>
<evidence type="ECO:0000256" key="3">
    <source>
        <dbReference type="ARBA" id="ARBA00022989"/>
    </source>
</evidence>
<gene>
    <name evidence="7" type="ORF">EA472_05085</name>
</gene>
<feature type="transmembrane region" description="Helical" evidence="5">
    <location>
        <begin position="269"/>
        <end position="288"/>
    </location>
</feature>
<keyword evidence="3 5" id="KW-1133">Transmembrane helix</keyword>
<dbReference type="Gene3D" id="1.20.1420.30">
    <property type="entry name" value="NCX, central ion-binding region"/>
    <property type="match status" value="1"/>
</dbReference>
<dbReference type="InterPro" id="IPR004481">
    <property type="entry name" value="K/Na/Ca-exchanger"/>
</dbReference>
<feature type="domain" description="Sodium/calcium exchanger membrane region" evidence="6">
    <location>
        <begin position="9"/>
        <end position="148"/>
    </location>
</feature>
<dbReference type="InterPro" id="IPR044880">
    <property type="entry name" value="NCX_ion-bd_dom_sf"/>
</dbReference>
<evidence type="ECO:0000313" key="7">
    <source>
        <dbReference type="EMBL" id="RQH02673.1"/>
    </source>
</evidence>
<dbReference type="OrthoDB" id="142185at2157"/>
<evidence type="ECO:0000256" key="2">
    <source>
        <dbReference type="ARBA" id="ARBA00022692"/>
    </source>
</evidence>
<evidence type="ECO:0000259" key="6">
    <source>
        <dbReference type="Pfam" id="PF01699"/>
    </source>
</evidence>
<dbReference type="PANTHER" id="PTHR10846">
    <property type="entry name" value="SODIUM/POTASSIUM/CALCIUM EXCHANGER"/>
    <property type="match status" value="1"/>
</dbReference>
<feature type="transmembrane region" description="Helical" evidence="5">
    <location>
        <begin position="6"/>
        <end position="27"/>
    </location>
</feature>
<dbReference type="GO" id="GO:0005262">
    <property type="term" value="F:calcium channel activity"/>
    <property type="evidence" value="ECO:0007669"/>
    <property type="project" value="TreeGrafter"/>
</dbReference>
<feature type="transmembrane region" description="Helical" evidence="5">
    <location>
        <begin position="72"/>
        <end position="95"/>
    </location>
</feature>
<dbReference type="NCBIfam" id="TIGR00367">
    <property type="entry name" value="calcium/sodium antiporter"/>
    <property type="match status" value="1"/>
</dbReference>
<proteinExistence type="predicted"/>